<dbReference type="PRINTS" id="PR00080">
    <property type="entry name" value="SDRFAMILY"/>
</dbReference>
<evidence type="ECO:0000256" key="8">
    <source>
        <dbReference type="ARBA" id="ARBA00023136"/>
    </source>
</evidence>
<proteinExistence type="inferred from homology"/>
<gene>
    <name evidence="13" type="ORF">PFISCL1PPCAC_20208</name>
</gene>
<evidence type="ECO:0000256" key="7">
    <source>
        <dbReference type="ARBA" id="ARBA00023098"/>
    </source>
</evidence>
<evidence type="ECO:0000256" key="10">
    <source>
        <dbReference type="ARBA" id="ARBA00068717"/>
    </source>
</evidence>
<comment type="function">
    <text evidence="9">Catalyzes the reduction of all-trans-retinal to all-trans-retinol in the presence of NADPH.</text>
</comment>
<dbReference type="SUPFAM" id="SSF51735">
    <property type="entry name" value="NAD(P)-binding Rossmann-fold domains"/>
    <property type="match status" value="1"/>
</dbReference>
<dbReference type="PANTHER" id="PTHR24322">
    <property type="entry name" value="PKSB"/>
    <property type="match status" value="1"/>
</dbReference>
<dbReference type="AlphaFoldDB" id="A0AAV5WDG3"/>
<evidence type="ECO:0000313" key="13">
    <source>
        <dbReference type="EMBL" id="GMT28911.1"/>
    </source>
</evidence>
<dbReference type="Gene3D" id="3.40.50.720">
    <property type="entry name" value="NAD(P)-binding Rossmann-like Domain"/>
    <property type="match status" value="1"/>
</dbReference>
<keyword evidence="7" id="KW-0443">Lipid metabolism</keyword>
<evidence type="ECO:0000256" key="12">
    <source>
        <dbReference type="RuleBase" id="RU000363"/>
    </source>
</evidence>
<evidence type="ECO:0000256" key="9">
    <source>
        <dbReference type="ARBA" id="ARBA00059620"/>
    </source>
</evidence>
<keyword evidence="4" id="KW-0521">NADP</keyword>
<name>A0AAV5WDG3_9BILA</name>
<comment type="caution">
    <text evidence="13">The sequence shown here is derived from an EMBL/GenBank/DDBJ whole genome shotgun (WGS) entry which is preliminary data.</text>
</comment>
<dbReference type="GO" id="GO:0052650">
    <property type="term" value="F:all-trans-retinol dehydrogenase (NADP+) activity"/>
    <property type="evidence" value="ECO:0007669"/>
    <property type="project" value="UniProtKB-ARBA"/>
</dbReference>
<evidence type="ECO:0000256" key="1">
    <source>
        <dbReference type="ARBA" id="ARBA00004141"/>
    </source>
</evidence>
<accession>A0AAV5WDG3</accession>
<organism evidence="13 14">
    <name type="scientific">Pristionchus fissidentatus</name>
    <dbReference type="NCBI Taxonomy" id="1538716"/>
    <lineage>
        <taxon>Eukaryota</taxon>
        <taxon>Metazoa</taxon>
        <taxon>Ecdysozoa</taxon>
        <taxon>Nematoda</taxon>
        <taxon>Chromadorea</taxon>
        <taxon>Rhabditida</taxon>
        <taxon>Rhabditina</taxon>
        <taxon>Diplogasteromorpha</taxon>
        <taxon>Diplogasteroidea</taxon>
        <taxon>Neodiplogasteridae</taxon>
        <taxon>Pristionchus</taxon>
    </lineage>
</organism>
<dbReference type="Pfam" id="PF00106">
    <property type="entry name" value="adh_short"/>
    <property type="match status" value="1"/>
</dbReference>
<evidence type="ECO:0000256" key="6">
    <source>
        <dbReference type="ARBA" id="ARBA00023002"/>
    </source>
</evidence>
<sequence>PPSSSTLPPRRSSNKSASMTILGRVGKLVSLFFLMIYDCCCAFISNIAPVGMFKYKDITGQTVLITGAANGLGRLLSLRLSTRQCPLVLWDRDEKGLKSVQEECVANGCTVKIYTVDMLQRKEIAAAADSVKREVGPVHILINNAGIGIGGKVVEVAEDDIRKTVELNMLCHFWMAKEFLPEMLARDAGHIVTVASMGGLFVSAQDMIPYCASKFGAMAIQEGLENETACMGKHGIRFTTVCPAYFQTPLLDNLTTKLSMSVMSVDFVADCTIDAILRELRIVIIPKSLYFMYAIKGILPRRTISRFMVSQLRNSR</sequence>
<dbReference type="InterPro" id="IPR036291">
    <property type="entry name" value="NAD(P)-bd_dom_sf"/>
</dbReference>
<comment type="similarity">
    <text evidence="2 12">Belongs to the short-chain dehydrogenases/reductases (SDR) family.</text>
</comment>
<dbReference type="PANTHER" id="PTHR24322:SF742">
    <property type="entry name" value="PROTEIN DHS-3"/>
    <property type="match status" value="1"/>
</dbReference>
<evidence type="ECO:0000256" key="4">
    <source>
        <dbReference type="ARBA" id="ARBA00022857"/>
    </source>
</evidence>
<keyword evidence="5" id="KW-1133">Transmembrane helix</keyword>
<reference evidence="13" key="1">
    <citation type="submission" date="2023-10" db="EMBL/GenBank/DDBJ databases">
        <title>Genome assembly of Pristionchus species.</title>
        <authorList>
            <person name="Yoshida K."/>
            <person name="Sommer R.J."/>
        </authorList>
    </citation>
    <scope>NUCLEOTIDE SEQUENCE</scope>
    <source>
        <strain evidence="13">RS5133</strain>
    </source>
</reference>
<keyword evidence="8" id="KW-0472">Membrane</keyword>
<dbReference type="GO" id="GO:0005811">
    <property type="term" value="C:lipid droplet"/>
    <property type="evidence" value="ECO:0007669"/>
    <property type="project" value="TreeGrafter"/>
</dbReference>
<evidence type="ECO:0000256" key="5">
    <source>
        <dbReference type="ARBA" id="ARBA00022989"/>
    </source>
</evidence>
<comment type="subcellular location">
    <subcellularLocation>
        <location evidence="1">Membrane</location>
        <topology evidence="1">Multi-pass membrane protein</topology>
    </subcellularLocation>
</comment>
<feature type="non-terminal residue" evidence="13">
    <location>
        <position position="1"/>
    </location>
</feature>
<keyword evidence="3" id="KW-0812">Transmembrane</keyword>
<evidence type="ECO:0000256" key="2">
    <source>
        <dbReference type="ARBA" id="ARBA00006484"/>
    </source>
</evidence>
<dbReference type="PRINTS" id="PR00081">
    <property type="entry name" value="GDHRDH"/>
</dbReference>
<dbReference type="FunFam" id="3.40.50.720:FF:000131">
    <property type="entry name" value="Short-chain dehydrogenase/reductase 3"/>
    <property type="match status" value="1"/>
</dbReference>
<dbReference type="GO" id="GO:0016020">
    <property type="term" value="C:membrane"/>
    <property type="evidence" value="ECO:0007669"/>
    <property type="project" value="UniProtKB-SubCell"/>
</dbReference>
<evidence type="ECO:0000313" key="14">
    <source>
        <dbReference type="Proteomes" id="UP001432322"/>
    </source>
</evidence>
<evidence type="ECO:0000256" key="11">
    <source>
        <dbReference type="ARBA" id="ARBA00082544"/>
    </source>
</evidence>
<keyword evidence="6" id="KW-0560">Oxidoreductase</keyword>
<keyword evidence="14" id="KW-1185">Reference proteome</keyword>
<dbReference type="InterPro" id="IPR002347">
    <property type="entry name" value="SDR_fam"/>
</dbReference>
<dbReference type="EMBL" id="BTSY01000005">
    <property type="protein sequence ID" value="GMT28911.1"/>
    <property type="molecule type" value="Genomic_DNA"/>
</dbReference>
<dbReference type="Proteomes" id="UP001432322">
    <property type="component" value="Unassembled WGS sequence"/>
</dbReference>
<protein>
    <recommendedName>
        <fullName evidence="10">Short-chain dehydrogenase/reductase 3</fullName>
    </recommendedName>
    <alternativeName>
        <fullName evidence="11">Retinal short-chain dehydrogenase/reductase 1</fullName>
    </alternativeName>
</protein>
<evidence type="ECO:0000256" key="3">
    <source>
        <dbReference type="ARBA" id="ARBA00022692"/>
    </source>
</evidence>